<keyword evidence="2" id="KW-1133">Transmembrane helix</keyword>
<dbReference type="GO" id="GO:0044325">
    <property type="term" value="F:transmembrane transporter binding"/>
    <property type="evidence" value="ECO:0007669"/>
    <property type="project" value="InterPro"/>
</dbReference>
<feature type="compositionally biased region" description="Gly residues" evidence="1">
    <location>
        <begin position="626"/>
        <end position="653"/>
    </location>
</feature>
<keyword evidence="2" id="KW-0472">Membrane</keyword>
<evidence type="ECO:0000313" key="3">
    <source>
        <dbReference type="EMBL" id="KAK0146089.1"/>
    </source>
</evidence>
<dbReference type="PANTHER" id="PTHR28597">
    <property type="entry name" value="VOLTAGE-DEPENDENT CALCIUM CHANNEL BETA SUBUNIT-ASSOCIATED REGULATORY PROTEIN"/>
    <property type="match status" value="1"/>
</dbReference>
<feature type="compositionally biased region" description="Basic residues" evidence="1">
    <location>
        <begin position="831"/>
        <end position="848"/>
    </location>
</feature>
<feature type="compositionally biased region" description="Low complexity" evidence="1">
    <location>
        <begin position="934"/>
        <end position="948"/>
    </location>
</feature>
<dbReference type="EMBL" id="JAOPHQ010002628">
    <property type="protein sequence ID" value="KAK0146089.1"/>
    <property type="molecule type" value="Genomic_DNA"/>
</dbReference>
<proteinExistence type="predicted"/>
<feature type="region of interest" description="Disordered" evidence="1">
    <location>
        <begin position="267"/>
        <end position="292"/>
    </location>
</feature>
<evidence type="ECO:0000256" key="2">
    <source>
        <dbReference type="SAM" id="Phobius"/>
    </source>
</evidence>
<gene>
    <name evidence="3" type="primary">CBARP_1</name>
    <name evidence="3" type="ORF">N1851_014647</name>
</gene>
<feature type="compositionally biased region" description="Polar residues" evidence="1">
    <location>
        <begin position="376"/>
        <end position="387"/>
    </location>
</feature>
<dbReference type="GO" id="GO:0005886">
    <property type="term" value="C:plasma membrane"/>
    <property type="evidence" value="ECO:0007669"/>
    <property type="project" value="TreeGrafter"/>
</dbReference>
<feature type="region of interest" description="Disordered" evidence="1">
    <location>
        <begin position="911"/>
        <end position="1036"/>
    </location>
</feature>
<feature type="compositionally biased region" description="Acidic residues" evidence="1">
    <location>
        <begin position="615"/>
        <end position="625"/>
    </location>
</feature>
<comment type="caution">
    <text evidence="3">The sequence shown here is derived from an EMBL/GenBank/DDBJ whole genome shotgun (WGS) entry which is preliminary data.</text>
</comment>
<feature type="region of interest" description="Disordered" evidence="1">
    <location>
        <begin position="326"/>
        <end position="387"/>
    </location>
</feature>
<feature type="region of interest" description="Disordered" evidence="1">
    <location>
        <begin position="501"/>
        <end position="539"/>
    </location>
</feature>
<dbReference type="GO" id="GO:0030141">
    <property type="term" value="C:secretory granule"/>
    <property type="evidence" value="ECO:0007669"/>
    <property type="project" value="TreeGrafter"/>
</dbReference>
<feature type="compositionally biased region" description="Polar residues" evidence="1">
    <location>
        <begin position="501"/>
        <end position="512"/>
    </location>
</feature>
<feature type="compositionally biased region" description="Basic and acidic residues" evidence="1">
    <location>
        <begin position="582"/>
        <end position="592"/>
    </location>
</feature>
<feature type="compositionally biased region" description="Acidic residues" evidence="1">
    <location>
        <begin position="471"/>
        <end position="480"/>
    </location>
</feature>
<feature type="compositionally biased region" description="Polar residues" evidence="1">
    <location>
        <begin position="989"/>
        <end position="999"/>
    </location>
</feature>
<feature type="region of interest" description="Disordered" evidence="1">
    <location>
        <begin position="818"/>
        <end position="884"/>
    </location>
</feature>
<evidence type="ECO:0000313" key="4">
    <source>
        <dbReference type="Proteomes" id="UP001174136"/>
    </source>
</evidence>
<dbReference type="GO" id="GO:0045955">
    <property type="term" value="P:negative regulation of calcium ion-dependent exocytosis"/>
    <property type="evidence" value="ECO:0007669"/>
    <property type="project" value="TreeGrafter"/>
</dbReference>
<accession>A0AA47MTP3</accession>
<feature type="compositionally biased region" description="Basic and acidic residues" evidence="1">
    <location>
        <begin position="918"/>
        <end position="930"/>
    </location>
</feature>
<feature type="transmembrane region" description="Helical" evidence="2">
    <location>
        <begin position="45"/>
        <end position="69"/>
    </location>
</feature>
<dbReference type="Proteomes" id="UP001174136">
    <property type="component" value="Unassembled WGS sequence"/>
</dbReference>
<reference evidence="3" key="1">
    <citation type="journal article" date="2023" name="Front. Mar. Sci.">
        <title>A new Merluccius polli reference genome to investigate the effects of global change in West African waters.</title>
        <authorList>
            <person name="Mateo J.L."/>
            <person name="Blanco-Fernandez C."/>
            <person name="Garcia-Vazquez E."/>
            <person name="Machado-Schiaffino G."/>
        </authorList>
    </citation>
    <scope>NUCLEOTIDE SEQUENCE</scope>
    <source>
        <strain evidence="3">C29</strain>
        <tissue evidence="3">Fin</tissue>
    </source>
</reference>
<feature type="compositionally biased region" description="Basic and acidic residues" evidence="1">
    <location>
        <begin position="866"/>
        <end position="877"/>
    </location>
</feature>
<dbReference type="AlphaFoldDB" id="A0AA47MTP3"/>
<keyword evidence="4" id="KW-1185">Reference proteome</keyword>
<dbReference type="InterPro" id="IPR037658">
    <property type="entry name" value="CBARP"/>
</dbReference>
<sequence length="1091" mass="118612">MHRIGLQEGLTHPDAERAEVFFFFRFRAFSRQEVPVPAGGGVENYVLVLVLLGVFVGGTLVLLSLLLLFCHTCCMGGRRYSRASDDPEKTNTTYVEDSQPTQEITIRLDESDAFSASSCQDGETERFVSTCSTGRRVSFNESALYEQERKTEDKGRRYTLTEGDFHHLKKARLTHLHLAPVHTAMKILTITECDSTESSVVNINEMPAARLPLAIYQPPERGEALGWVGQALSGGLPGDPHHSVILERSNRQIASAAKLQHTRSLKVEAIGDRAEEDHERGTREEREVSPAQTSVLQFFSKLRRHASLEGAGPYFRKWKFDSSHRAASLDAKGSPKRRPFQRQRAASETTDHTEDDSSSLCDVTPPLPPPPHLQSGGLQSLSAESLTEASTPFSSSAFLDRLEVEVGINITGSNIDFPLTNNHYAQRQQRGTGEGAEVGSAVETETEVDSMFAVASRGREARAQLAPGDNGVEEEEEEDDDLFEEHDESGIRGNVETASQSNTVTGVNSCDVTSDAKKDQTPEAEVGAEEVLGAEARRRTDSGSSLSFLLHQDSTELPHSLYRDIWSLRASLEQYASSDQSSTDRESIRSDADSVSSLGAAGARPGLDSCLSQDLGDEPEADGEGEGYGGAAARGAFGGDGDAASGTGGGGDSEAGNRKLLQMDSGYASIEAPSRAPEDLRLFGMPGGSRGKTASERRLFFTSSGRKGSVCESFEAKVFQEEQEDDIVDHTDTDKKLMVAATTGSQSLTLKPPSQLGKVTYGQSPLEFLHLQSQPTSPLVKPHHPAIPQPSPTHRPRLCRRDYSIDEKTDALFSEFLRHDPRFDQQDSPPRSRHRSRVHLRKQWQRHKQYSDPGSGTGGRYSPSLERQRFTPLRRGDSAGYPLDTRYHSTLSRIASAADEEATEVAACEEAIQDDKEEDKGSADERDSGKAVESVSNAGSNAGAPSAATVYRVGEGNDTEGETVANECTSSRLQDTLHTQASYMDPRVGNQNNNSSQAIKSHYPSPEKRRPGTLSTDVTFADPADPHAAVQPRSPLMPILRGQSSLTDKLAASVEERLYSGLRNAEPGHLGPGESPHMIAVLHVSSPDKSP</sequence>
<feature type="compositionally biased region" description="Polar residues" evidence="1">
    <location>
        <begin position="966"/>
        <end position="982"/>
    </location>
</feature>
<name>A0AA47MTP3_MERPO</name>
<organism evidence="3 4">
    <name type="scientific">Merluccius polli</name>
    <name type="common">Benguela hake</name>
    <name type="synonym">Merluccius cadenati</name>
    <dbReference type="NCBI Taxonomy" id="89951"/>
    <lineage>
        <taxon>Eukaryota</taxon>
        <taxon>Metazoa</taxon>
        <taxon>Chordata</taxon>
        <taxon>Craniata</taxon>
        <taxon>Vertebrata</taxon>
        <taxon>Euteleostomi</taxon>
        <taxon>Actinopterygii</taxon>
        <taxon>Neopterygii</taxon>
        <taxon>Teleostei</taxon>
        <taxon>Neoteleostei</taxon>
        <taxon>Acanthomorphata</taxon>
        <taxon>Zeiogadaria</taxon>
        <taxon>Gadariae</taxon>
        <taxon>Gadiformes</taxon>
        <taxon>Gadoidei</taxon>
        <taxon>Merlucciidae</taxon>
        <taxon>Merluccius</taxon>
    </lineage>
</organism>
<feature type="compositionally biased region" description="Basic and acidic residues" evidence="1">
    <location>
        <begin position="267"/>
        <end position="288"/>
    </location>
</feature>
<evidence type="ECO:0000256" key="1">
    <source>
        <dbReference type="SAM" id="MobiDB-lite"/>
    </source>
</evidence>
<feature type="compositionally biased region" description="Low complexity" evidence="1">
    <location>
        <begin position="523"/>
        <end position="534"/>
    </location>
</feature>
<feature type="region of interest" description="Disordered" evidence="1">
    <location>
        <begin position="458"/>
        <end position="480"/>
    </location>
</feature>
<feature type="region of interest" description="Disordered" evidence="1">
    <location>
        <begin position="576"/>
        <end position="657"/>
    </location>
</feature>
<dbReference type="PANTHER" id="PTHR28597:SF3">
    <property type="entry name" value="VOLTAGE-DEPENDENT CALCIUM CHANNEL BETA SUBUNIT-ASSOCIATED REGULATORY PROTEIN-LIKE"/>
    <property type="match status" value="1"/>
</dbReference>
<feature type="region of interest" description="Disordered" evidence="1">
    <location>
        <begin position="775"/>
        <end position="798"/>
    </location>
</feature>
<keyword evidence="2" id="KW-0812">Transmembrane</keyword>
<protein>
    <submittedName>
        <fullName evidence="3">Voltage-dependent calcium channel beta subunit-associated regulatory protein</fullName>
    </submittedName>
</protein>